<sequence length="83" mass="9474">MFIIDTAIWFSMSRITGTLEILDHSWTWKSDKKLTVSDLAFIDKVNPSFAIAFKRHIVGADMCEKHVSDQAKFIKCLNAVNQV</sequence>
<evidence type="ECO:0000313" key="1">
    <source>
        <dbReference type="EMBL" id="GAH94336.1"/>
    </source>
</evidence>
<protein>
    <submittedName>
        <fullName evidence="1">Uncharacterized protein</fullName>
    </submittedName>
</protein>
<comment type="caution">
    <text evidence="1">The sequence shown here is derived from an EMBL/GenBank/DDBJ whole genome shotgun (WGS) entry which is preliminary data.</text>
</comment>
<accession>X1JHZ7</accession>
<gene>
    <name evidence="1" type="ORF">S06H3_00773</name>
</gene>
<name>X1JHZ7_9ZZZZ</name>
<organism evidence="1">
    <name type="scientific">marine sediment metagenome</name>
    <dbReference type="NCBI Taxonomy" id="412755"/>
    <lineage>
        <taxon>unclassified sequences</taxon>
        <taxon>metagenomes</taxon>
        <taxon>ecological metagenomes</taxon>
    </lineage>
</organism>
<proteinExistence type="predicted"/>
<dbReference type="AlphaFoldDB" id="X1JHZ7"/>
<reference evidence="1" key="1">
    <citation type="journal article" date="2014" name="Front. Microbiol.">
        <title>High frequency of phylogenetically diverse reductive dehalogenase-homologous genes in deep subseafloor sedimentary metagenomes.</title>
        <authorList>
            <person name="Kawai M."/>
            <person name="Futagami T."/>
            <person name="Toyoda A."/>
            <person name="Takaki Y."/>
            <person name="Nishi S."/>
            <person name="Hori S."/>
            <person name="Arai W."/>
            <person name="Tsubouchi T."/>
            <person name="Morono Y."/>
            <person name="Uchiyama I."/>
            <person name="Ito T."/>
            <person name="Fujiyama A."/>
            <person name="Inagaki F."/>
            <person name="Takami H."/>
        </authorList>
    </citation>
    <scope>NUCLEOTIDE SEQUENCE</scope>
    <source>
        <strain evidence="1">Expedition CK06-06</strain>
    </source>
</reference>
<dbReference type="EMBL" id="BARV01000160">
    <property type="protein sequence ID" value="GAH94336.1"/>
    <property type="molecule type" value="Genomic_DNA"/>
</dbReference>